<keyword evidence="3" id="KW-1185">Reference proteome</keyword>
<feature type="non-terminal residue" evidence="2">
    <location>
        <position position="1"/>
    </location>
</feature>
<protein>
    <submittedName>
        <fullName evidence="2">Uncharacterized protein</fullName>
    </submittedName>
</protein>
<proteinExistence type="predicted"/>
<reference evidence="2" key="1">
    <citation type="journal article" date="2020" name="Stud. Mycol.">
        <title>101 Dothideomycetes genomes: a test case for predicting lifestyles and emergence of pathogens.</title>
        <authorList>
            <person name="Haridas S."/>
            <person name="Albert R."/>
            <person name="Binder M."/>
            <person name="Bloem J."/>
            <person name="Labutti K."/>
            <person name="Salamov A."/>
            <person name="Andreopoulos B."/>
            <person name="Baker S."/>
            <person name="Barry K."/>
            <person name="Bills G."/>
            <person name="Bluhm B."/>
            <person name="Cannon C."/>
            <person name="Castanera R."/>
            <person name="Culley D."/>
            <person name="Daum C."/>
            <person name="Ezra D."/>
            <person name="Gonzalez J."/>
            <person name="Henrissat B."/>
            <person name="Kuo A."/>
            <person name="Liang C."/>
            <person name="Lipzen A."/>
            <person name="Lutzoni F."/>
            <person name="Magnuson J."/>
            <person name="Mondo S."/>
            <person name="Nolan M."/>
            <person name="Ohm R."/>
            <person name="Pangilinan J."/>
            <person name="Park H.-J."/>
            <person name="Ramirez L."/>
            <person name="Alfaro M."/>
            <person name="Sun H."/>
            <person name="Tritt A."/>
            <person name="Yoshinaga Y."/>
            <person name="Zwiers L.-H."/>
            <person name="Turgeon B."/>
            <person name="Goodwin S."/>
            <person name="Spatafora J."/>
            <person name="Crous P."/>
            <person name="Grigoriev I."/>
        </authorList>
    </citation>
    <scope>NUCLEOTIDE SEQUENCE</scope>
    <source>
        <strain evidence="2">ATCC 16933</strain>
    </source>
</reference>
<evidence type="ECO:0000313" key="2">
    <source>
        <dbReference type="EMBL" id="KAF2453440.1"/>
    </source>
</evidence>
<gene>
    <name evidence="2" type="ORF">BDY21DRAFT_355873</name>
</gene>
<feature type="region of interest" description="Disordered" evidence="1">
    <location>
        <begin position="51"/>
        <end position="135"/>
    </location>
</feature>
<evidence type="ECO:0000256" key="1">
    <source>
        <dbReference type="SAM" id="MobiDB-lite"/>
    </source>
</evidence>
<organism evidence="2 3">
    <name type="scientific">Lineolata rhizophorae</name>
    <dbReference type="NCBI Taxonomy" id="578093"/>
    <lineage>
        <taxon>Eukaryota</taxon>
        <taxon>Fungi</taxon>
        <taxon>Dikarya</taxon>
        <taxon>Ascomycota</taxon>
        <taxon>Pezizomycotina</taxon>
        <taxon>Dothideomycetes</taxon>
        <taxon>Dothideomycetes incertae sedis</taxon>
        <taxon>Lineolatales</taxon>
        <taxon>Lineolataceae</taxon>
        <taxon>Lineolata</taxon>
    </lineage>
</organism>
<evidence type="ECO:0000313" key="3">
    <source>
        <dbReference type="Proteomes" id="UP000799766"/>
    </source>
</evidence>
<name>A0A6A6NNT3_9PEZI</name>
<feature type="compositionally biased region" description="Basic residues" evidence="1">
    <location>
        <begin position="112"/>
        <end position="121"/>
    </location>
</feature>
<accession>A0A6A6NNT3</accession>
<dbReference type="AlphaFoldDB" id="A0A6A6NNT3"/>
<dbReference type="Proteomes" id="UP000799766">
    <property type="component" value="Unassembled WGS sequence"/>
</dbReference>
<sequence>MRRSRIQEPTARCETHPWLDYIPVNGRSHDPPFALATAALCPFGSHTPSFLGPSSHPRGASPIPVSRGPLDRLNPASFPATPPLAAQLTNRTQSRVPVLPAGVPPWVERPGHRSHLPRPTRAHAPWLAPPIPKVD</sequence>
<dbReference type="EMBL" id="MU001697">
    <property type="protein sequence ID" value="KAF2453440.1"/>
    <property type="molecule type" value="Genomic_DNA"/>
</dbReference>